<comment type="subcellular location">
    <subcellularLocation>
        <location evidence="1">Nucleus</location>
    </subcellularLocation>
</comment>
<organism evidence="11">
    <name type="scientific">Trypanosoma vivax (strain Y486)</name>
    <dbReference type="NCBI Taxonomy" id="1055687"/>
    <lineage>
        <taxon>Eukaryota</taxon>
        <taxon>Discoba</taxon>
        <taxon>Euglenozoa</taxon>
        <taxon>Kinetoplastea</taxon>
        <taxon>Metakinetoplastina</taxon>
        <taxon>Trypanosomatida</taxon>
        <taxon>Trypanosomatidae</taxon>
        <taxon>Trypanosoma</taxon>
        <taxon>Duttonella</taxon>
    </lineage>
</organism>
<evidence type="ECO:0000256" key="5">
    <source>
        <dbReference type="ARBA" id="ARBA00022771"/>
    </source>
</evidence>
<gene>
    <name evidence="11" type="ORF">TVY486_0305050</name>
</gene>
<dbReference type="PANTHER" id="PTHR12360:SF12">
    <property type="entry name" value="TRANSCRIPTIONAL REPRESSOR NF-X1"/>
    <property type="match status" value="1"/>
</dbReference>
<evidence type="ECO:0000256" key="7">
    <source>
        <dbReference type="ARBA" id="ARBA00023015"/>
    </source>
</evidence>
<evidence type="ECO:0000256" key="3">
    <source>
        <dbReference type="ARBA" id="ARBA00022723"/>
    </source>
</evidence>
<feature type="domain" description="NF-X1-type" evidence="10">
    <location>
        <begin position="301"/>
        <end position="320"/>
    </location>
</feature>
<feature type="domain" description="NF-X1-type" evidence="10">
    <location>
        <begin position="131"/>
        <end position="149"/>
    </location>
</feature>
<name>G0TTQ3_TRYVY</name>
<dbReference type="EMBL" id="HE573019">
    <property type="protein sequence ID" value="CCC47334.1"/>
    <property type="molecule type" value="Genomic_DNA"/>
</dbReference>
<protein>
    <submittedName>
        <fullName evidence="11">Putative nuclear transcription factor</fullName>
        <ecNumber evidence="11">6.3.2.-</ecNumber>
    </submittedName>
</protein>
<keyword evidence="8" id="KW-0804">Transcription</keyword>
<dbReference type="PANTHER" id="PTHR12360">
    <property type="entry name" value="NUCLEAR TRANSCRIPTION FACTOR, X-BOX BINDING 1 NFX1"/>
    <property type="match status" value="1"/>
</dbReference>
<dbReference type="SMART" id="SM00438">
    <property type="entry name" value="ZnF_NFX"/>
    <property type="match status" value="8"/>
</dbReference>
<dbReference type="EC" id="6.3.2.-" evidence="11"/>
<dbReference type="AlphaFoldDB" id="G0TTQ3"/>
<keyword evidence="7" id="KW-0805">Transcription regulation</keyword>
<dbReference type="GO" id="GO:0016874">
    <property type="term" value="F:ligase activity"/>
    <property type="evidence" value="ECO:0007669"/>
    <property type="project" value="UniProtKB-KW"/>
</dbReference>
<feature type="domain" description="NF-X1-type" evidence="10">
    <location>
        <begin position="406"/>
        <end position="425"/>
    </location>
</feature>
<keyword evidence="5" id="KW-0863">Zinc-finger</keyword>
<accession>G0TTQ3</accession>
<feature type="domain" description="NF-X1-type" evidence="10">
    <location>
        <begin position="239"/>
        <end position="258"/>
    </location>
</feature>
<keyword evidence="3" id="KW-0479">Metal-binding</keyword>
<dbReference type="InterPro" id="IPR000967">
    <property type="entry name" value="Znf_NFX1"/>
</dbReference>
<sequence>MLMAEEETELAKDLSERLYSGSYECSVCFLPIHLRAKLWACDACYGIMHLECVRAWARAHAEEMEKQSHALRGPTESEEFPCPICRARALTSTVAEFRCFCGKVSEPAAVSHLIPGSCGQTCEKARKDSLCPHPCTLACHPGPCSHCRLTRIVTCFCGKESRSVGCSSGIHNFECKNICEKVLDCGKHQCTVVCHEGACSICTEISEVHCYCGRTKLQLRCGDDEPFSCGRPCAKMLDCGKHTCNLKCHEGPCQPCLRTPERQVFCPCRKSRLKHSERSQRTSCLDPIPSCGLKCEAPLPCGHPCAIECHDSPACPPCNMPIKTKCACGSQSFEMYCFCTYLPSDRWKAAADELGVSTVKMSCSYPPKCNRPCKTPLSCGKHNCREVCCMIKEHICCKICTKRLSCGTHNCGRLCHRGTCPPCSTVSYERLYCRCRRSWVEPPVPCGTPPPQCNHTCIVPRPCGHPANHSCHSDDQCPDCVVLVEKRCDSHGSVLPYFVPCHRKSVSCGRVCEKALRCCGTVCKKLCHAGECKHNCTGKYPALGK</sequence>
<evidence type="ECO:0000256" key="8">
    <source>
        <dbReference type="ARBA" id="ARBA00023163"/>
    </source>
</evidence>
<evidence type="ECO:0000256" key="2">
    <source>
        <dbReference type="ARBA" id="ARBA00007269"/>
    </source>
</evidence>
<feature type="domain" description="NF-X1-type" evidence="10">
    <location>
        <begin position="463"/>
        <end position="482"/>
    </location>
</feature>
<evidence type="ECO:0000313" key="11">
    <source>
        <dbReference type="EMBL" id="CCC47334.1"/>
    </source>
</evidence>
<dbReference type="VEuPathDB" id="TriTrypDB:TvY486_0305050"/>
<keyword evidence="9" id="KW-0539">Nucleus</keyword>
<keyword evidence="11" id="KW-0436">Ligase</keyword>
<evidence type="ECO:0000256" key="9">
    <source>
        <dbReference type="ARBA" id="ARBA00023242"/>
    </source>
</evidence>
<dbReference type="CDD" id="cd06008">
    <property type="entry name" value="NF-X1-zinc-finger"/>
    <property type="match status" value="2"/>
</dbReference>
<keyword evidence="6" id="KW-0862">Zinc</keyword>
<dbReference type="GO" id="GO:0008270">
    <property type="term" value="F:zinc ion binding"/>
    <property type="evidence" value="ECO:0007669"/>
    <property type="project" value="UniProtKB-KW"/>
</dbReference>
<dbReference type="Pfam" id="PF01422">
    <property type="entry name" value="zf-NF-X1"/>
    <property type="match status" value="6"/>
</dbReference>
<evidence type="ECO:0000256" key="1">
    <source>
        <dbReference type="ARBA" id="ARBA00004123"/>
    </source>
</evidence>
<dbReference type="GO" id="GO:0005634">
    <property type="term" value="C:nucleus"/>
    <property type="evidence" value="ECO:0007669"/>
    <property type="project" value="UniProtKB-SubCell"/>
</dbReference>
<proteinExistence type="inferred from homology"/>
<feature type="domain" description="NF-X1-type" evidence="10">
    <location>
        <begin position="379"/>
        <end position="399"/>
    </location>
</feature>
<dbReference type="GO" id="GO:0000977">
    <property type="term" value="F:RNA polymerase II transcription regulatory region sequence-specific DNA binding"/>
    <property type="evidence" value="ECO:0007669"/>
    <property type="project" value="TreeGrafter"/>
</dbReference>
<evidence type="ECO:0000256" key="6">
    <source>
        <dbReference type="ARBA" id="ARBA00022833"/>
    </source>
</evidence>
<dbReference type="GO" id="GO:0000981">
    <property type="term" value="F:DNA-binding transcription factor activity, RNA polymerase II-specific"/>
    <property type="evidence" value="ECO:0007669"/>
    <property type="project" value="TreeGrafter"/>
</dbReference>
<evidence type="ECO:0000259" key="10">
    <source>
        <dbReference type="SMART" id="SM00438"/>
    </source>
</evidence>
<keyword evidence="4" id="KW-0677">Repeat</keyword>
<feature type="domain" description="NF-X1-type" evidence="10">
    <location>
        <begin position="519"/>
        <end position="538"/>
    </location>
</feature>
<reference evidence="11" key="1">
    <citation type="journal article" date="2012" name="Proc. Natl. Acad. Sci. U.S.A.">
        <title>Antigenic diversity is generated by distinct evolutionary mechanisms in African trypanosome species.</title>
        <authorList>
            <person name="Jackson A.P."/>
            <person name="Berry A."/>
            <person name="Aslett M."/>
            <person name="Allison H.C."/>
            <person name="Burton P."/>
            <person name="Vavrova-Anderson J."/>
            <person name="Brown R."/>
            <person name="Browne H."/>
            <person name="Corton N."/>
            <person name="Hauser H."/>
            <person name="Gamble J."/>
            <person name="Gilderthorp R."/>
            <person name="Marcello L."/>
            <person name="McQuillan J."/>
            <person name="Otto T.D."/>
            <person name="Quail M.A."/>
            <person name="Sanders M.J."/>
            <person name="van Tonder A."/>
            <person name="Ginger M.L."/>
            <person name="Field M.C."/>
            <person name="Barry J.D."/>
            <person name="Hertz-Fowler C."/>
            <person name="Berriman M."/>
        </authorList>
    </citation>
    <scope>NUCLEOTIDE SEQUENCE</scope>
    <source>
        <strain evidence="11">Y486</strain>
    </source>
</reference>
<feature type="domain" description="NF-X1-type" evidence="10">
    <location>
        <begin position="185"/>
        <end position="204"/>
    </location>
</feature>
<comment type="similarity">
    <text evidence="2">Belongs to the NFX1 family.</text>
</comment>
<dbReference type="InterPro" id="IPR034078">
    <property type="entry name" value="NFX1_fam"/>
</dbReference>
<evidence type="ECO:0000256" key="4">
    <source>
        <dbReference type="ARBA" id="ARBA00022737"/>
    </source>
</evidence>